<dbReference type="OrthoDB" id="2187867at2"/>
<dbReference type="Proteomes" id="UP000260680">
    <property type="component" value="Unassembled WGS sequence"/>
</dbReference>
<dbReference type="AlphaFoldDB" id="A0A3E2N710"/>
<feature type="domain" description="HTH cro/C1-type" evidence="1">
    <location>
        <begin position="13"/>
        <end position="67"/>
    </location>
</feature>
<name>A0A3E2N710_9FIRM</name>
<proteinExistence type="predicted"/>
<sequence>MIRMDESYIPIRLKQLRTKKGISATEMSLLMGQTDNYISDIESKYTTPSMEHVLLICEFFGISPGEFFDEENANPLLLHKLISELTPLNDQDFDNLFNLLLEGQKKLKN</sequence>
<dbReference type="Pfam" id="PF01381">
    <property type="entry name" value="HTH_3"/>
    <property type="match status" value="1"/>
</dbReference>
<protein>
    <submittedName>
        <fullName evidence="2">XRE family transcriptional regulator</fullName>
    </submittedName>
</protein>
<evidence type="ECO:0000313" key="2">
    <source>
        <dbReference type="EMBL" id="RFZ76783.1"/>
    </source>
</evidence>
<reference evidence="2 3" key="1">
    <citation type="submission" date="2018-07" db="EMBL/GenBank/DDBJ databases">
        <title>New species, Clostridium PI-S10-A1B.</title>
        <authorList>
            <person name="Krishna G."/>
            <person name="Summeta K."/>
            <person name="Shikha S."/>
            <person name="Prabhu P.B."/>
            <person name="Suresh K."/>
        </authorList>
    </citation>
    <scope>NUCLEOTIDE SEQUENCE [LARGE SCALE GENOMIC DNA]</scope>
    <source>
        <strain evidence="2 3">PI-S10-A1B</strain>
    </source>
</reference>
<dbReference type="InterPro" id="IPR010982">
    <property type="entry name" value="Lambda_DNA-bd_dom_sf"/>
</dbReference>
<dbReference type="SUPFAM" id="SSF47413">
    <property type="entry name" value="lambda repressor-like DNA-binding domains"/>
    <property type="match status" value="1"/>
</dbReference>
<evidence type="ECO:0000259" key="1">
    <source>
        <dbReference type="PROSITE" id="PS50943"/>
    </source>
</evidence>
<organism evidence="2 3">
    <name type="scientific">Lacrimispora amygdalina</name>
    <dbReference type="NCBI Taxonomy" id="253257"/>
    <lineage>
        <taxon>Bacteria</taxon>
        <taxon>Bacillati</taxon>
        <taxon>Bacillota</taxon>
        <taxon>Clostridia</taxon>
        <taxon>Lachnospirales</taxon>
        <taxon>Lachnospiraceae</taxon>
        <taxon>Lacrimispora</taxon>
    </lineage>
</organism>
<dbReference type="InterPro" id="IPR001387">
    <property type="entry name" value="Cro/C1-type_HTH"/>
</dbReference>
<dbReference type="EMBL" id="QOHO01000073">
    <property type="protein sequence ID" value="RFZ76783.1"/>
    <property type="molecule type" value="Genomic_DNA"/>
</dbReference>
<comment type="caution">
    <text evidence="2">The sequence shown here is derived from an EMBL/GenBank/DDBJ whole genome shotgun (WGS) entry which is preliminary data.</text>
</comment>
<accession>A0A3E2N710</accession>
<dbReference type="PROSITE" id="PS50943">
    <property type="entry name" value="HTH_CROC1"/>
    <property type="match status" value="1"/>
</dbReference>
<evidence type="ECO:0000313" key="3">
    <source>
        <dbReference type="Proteomes" id="UP000260680"/>
    </source>
</evidence>
<dbReference type="CDD" id="cd00093">
    <property type="entry name" value="HTH_XRE"/>
    <property type="match status" value="1"/>
</dbReference>
<gene>
    <name evidence="2" type="ORF">DS742_22075</name>
</gene>
<dbReference type="GO" id="GO:0003677">
    <property type="term" value="F:DNA binding"/>
    <property type="evidence" value="ECO:0007669"/>
    <property type="project" value="InterPro"/>
</dbReference>
<dbReference type="Gene3D" id="1.10.260.40">
    <property type="entry name" value="lambda repressor-like DNA-binding domains"/>
    <property type="match status" value="1"/>
</dbReference>
<dbReference type="SMART" id="SM00530">
    <property type="entry name" value="HTH_XRE"/>
    <property type="match status" value="1"/>
</dbReference>